<name>A0A7J6TG22_PEROL</name>
<evidence type="ECO:0000313" key="1">
    <source>
        <dbReference type="EMBL" id="KAF4743807.1"/>
    </source>
</evidence>
<sequence>IATRESLLGFTQSSRLLEVTTSVWTVHLVLVAWRTWAREEVFERHLDSMYSVAQESRLALADGFFDHAKDKGVERLKRQVFGGWKTGALLLGMEQREVNRSPLLHAHSPHISWSYGGSWQCRRSR</sequence>
<organism evidence="1 2">
    <name type="scientific">Perkinsus olseni</name>
    <name type="common">Perkinsus atlanticus</name>
    <dbReference type="NCBI Taxonomy" id="32597"/>
    <lineage>
        <taxon>Eukaryota</taxon>
        <taxon>Sar</taxon>
        <taxon>Alveolata</taxon>
        <taxon>Perkinsozoa</taxon>
        <taxon>Perkinsea</taxon>
        <taxon>Perkinsida</taxon>
        <taxon>Perkinsidae</taxon>
        <taxon>Perkinsus</taxon>
    </lineage>
</organism>
<reference evidence="1 2" key="1">
    <citation type="submission" date="2020-04" db="EMBL/GenBank/DDBJ databases">
        <title>Perkinsus olseni comparative genomics.</title>
        <authorList>
            <person name="Bogema D.R."/>
        </authorList>
    </citation>
    <scope>NUCLEOTIDE SEQUENCE [LARGE SCALE GENOMIC DNA]</scope>
    <source>
        <strain evidence="1">ATCC PRA-205</strain>
    </source>
</reference>
<dbReference type="EMBL" id="JABANM010007713">
    <property type="protein sequence ID" value="KAF4743807.1"/>
    <property type="molecule type" value="Genomic_DNA"/>
</dbReference>
<gene>
    <name evidence="1" type="ORF">FOZ62_020542</name>
</gene>
<dbReference type="Proteomes" id="UP000574390">
    <property type="component" value="Unassembled WGS sequence"/>
</dbReference>
<evidence type="ECO:0000313" key="2">
    <source>
        <dbReference type="Proteomes" id="UP000574390"/>
    </source>
</evidence>
<comment type="caution">
    <text evidence="1">The sequence shown here is derived from an EMBL/GenBank/DDBJ whole genome shotgun (WGS) entry which is preliminary data.</text>
</comment>
<dbReference type="AlphaFoldDB" id="A0A7J6TG22"/>
<protein>
    <submittedName>
        <fullName evidence="1">Uncharacterized protein</fullName>
    </submittedName>
</protein>
<accession>A0A7J6TG22</accession>
<feature type="non-terminal residue" evidence="1">
    <location>
        <position position="125"/>
    </location>
</feature>
<proteinExistence type="predicted"/>